<dbReference type="Pfam" id="PF00589">
    <property type="entry name" value="Phage_integrase"/>
    <property type="match status" value="1"/>
</dbReference>
<dbReference type="GO" id="GO:0006310">
    <property type="term" value="P:DNA recombination"/>
    <property type="evidence" value="ECO:0007669"/>
    <property type="project" value="UniProtKB-KW"/>
</dbReference>
<evidence type="ECO:0000313" key="9">
    <source>
        <dbReference type="EMBL" id="DAE92272.1"/>
    </source>
</evidence>
<dbReference type="SUPFAM" id="SSF56349">
    <property type="entry name" value="DNA breaking-rejoining enzymes"/>
    <property type="match status" value="1"/>
</dbReference>
<keyword evidence="6" id="KW-0233">DNA recombination</keyword>
<dbReference type="GO" id="GO:0015074">
    <property type="term" value="P:DNA integration"/>
    <property type="evidence" value="ECO:0007669"/>
    <property type="project" value="InterPro"/>
</dbReference>
<keyword evidence="7" id="KW-0229">DNA integration</keyword>
<dbReference type="Gene3D" id="1.10.150.130">
    <property type="match status" value="1"/>
</dbReference>
<dbReference type="GO" id="GO:0075713">
    <property type="term" value="P:establishment of integrated proviral latency"/>
    <property type="evidence" value="ECO:0007669"/>
    <property type="project" value="UniProtKB-KW"/>
</dbReference>
<dbReference type="InterPro" id="IPR013762">
    <property type="entry name" value="Integrase-like_cat_sf"/>
</dbReference>
<dbReference type="InterPro" id="IPR010998">
    <property type="entry name" value="Integrase_recombinase_N"/>
</dbReference>
<evidence type="ECO:0000256" key="4">
    <source>
        <dbReference type="ARBA" id="ARBA00022801"/>
    </source>
</evidence>
<keyword evidence="3" id="KW-0808">Transferase</keyword>
<organism evidence="9">
    <name type="scientific">Siphoviridae sp. ctFBb37</name>
    <dbReference type="NCBI Taxonomy" id="2827565"/>
    <lineage>
        <taxon>Viruses</taxon>
        <taxon>Duplodnaviria</taxon>
        <taxon>Heunggongvirae</taxon>
        <taxon>Uroviricota</taxon>
        <taxon>Caudoviricetes</taxon>
    </lineage>
</organism>
<dbReference type="PANTHER" id="PTHR30349">
    <property type="entry name" value="PHAGE INTEGRASE-RELATED"/>
    <property type="match status" value="1"/>
</dbReference>
<keyword evidence="7" id="KW-1160">Virus entry into host cell</keyword>
<dbReference type="GO" id="GO:0016740">
    <property type="term" value="F:transferase activity"/>
    <property type="evidence" value="ECO:0007669"/>
    <property type="project" value="UniProtKB-KW"/>
</dbReference>
<dbReference type="GO" id="GO:0003677">
    <property type="term" value="F:DNA binding"/>
    <property type="evidence" value="ECO:0007669"/>
    <property type="project" value="UniProtKB-KW"/>
</dbReference>
<dbReference type="InterPro" id="IPR011010">
    <property type="entry name" value="DNA_brk_join_enz"/>
</dbReference>
<dbReference type="CDD" id="cd01189">
    <property type="entry name" value="INT_ICEBs1_C_like"/>
    <property type="match status" value="1"/>
</dbReference>
<sequence length="360" mass="40999">MNCVKCGGVLPDGALFCPSCGKRQSKQSRRAIKRPNGSGTVYKLQGRRSRPWVAAKSRVIIGYYPTRKDALEALERLAGKDLTERYNMTFREVFESWKEEHYKEIGPRGVESYNRAFDVFQPLHDARFRSLRTADFQAVMDKYVDKSHSTCSKYKQLVTQMSAWAIREEIATTNFAKFVHLPENVKKEKEIFSDSDIEKLKKNGSDTAKIILMLIYTGMRIGELFGLPLADYHETYVVGGEKTAAGRNRAIPIRPEGRAYFAYFAARAKGTLLLSGYTGQQVPANFRRRDYYPLLEQLKIERKTPHATRHTYASWARRSGMATEILQKILGHADYSTTANIYVHTDIPELIAAVDTADEK</sequence>
<name>A0A8S5RRY7_9CAUD</name>
<dbReference type="Gene3D" id="1.10.443.10">
    <property type="entry name" value="Intergrase catalytic core"/>
    <property type="match status" value="1"/>
</dbReference>
<evidence type="ECO:0000256" key="5">
    <source>
        <dbReference type="ARBA" id="ARBA00023125"/>
    </source>
</evidence>
<proteinExistence type="inferred from homology"/>
<evidence type="ECO:0000256" key="3">
    <source>
        <dbReference type="ARBA" id="ARBA00022679"/>
    </source>
</evidence>
<dbReference type="GO" id="GO:0016787">
    <property type="term" value="F:hydrolase activity"/>
    <property type="evidence" value="ECO:0007669"/>
    <property type="project" value="UniProtKB-KW"/>
</dbReference>
<keyword evidence="4" id="KW-0378">Hydrolase</keyword>
<keyword evidence="5" id="KW-0238">DNA-binding</keyword>
<feature type="domain" description="Tyr recombinase" evidence="8">
    <location>
        <begin position="187"/>
        <end position="355"/>
    </location>
</feature>
<dbReference type="InterPro" id="IPR050090">
    <property type="entry name" value="Tyrosine_recombinase_XerCD"/>
</dbReference>
<evidence type="ECO:0000259" key="8">
    <source>
        <dbReference type="PROSITE" id="PS51898"/>
    </source>
</evidence>
<evidence type="ECO:0000256" key="2">
    <source>
        <dbReference type="ARBA" id="ARBA00016082"/>
    </source>
</evidence>
<evidence type="ECO:0000256" key="6">
    <source>
        <dbReference type="ARBA" id="ARBA00023172"/>
    </source>
</evidence>
<comment type="similarity">
    <text evidence="1">Belongs to the 'phage' integrase family.</text>
</comment>
<dbReference type="PANTHER" id="PTHR30349:SF41">
    <property type="entry name" value="INTEGRASE_RECOMBINASE PROTEIN MJ0367-RELATED"/>
    <property type="match status" value="1"/>
</dbReference>
<reference evidence="9" key="1">
    <citation type="journal article" date="2021" name="Proc. Natl. Acad. Sci. U.S.A.">
        <title>A Catalog of Tens of Thousands of Viruses from Human Metagenomes Reveals Hidden Associations with Chronic Diseases.</title>
        <authorList>
            <person name="Tisza M.J."/>
            <person name="Buck C.B."/>
        </authorList>
    </citation>
    <scope>NUCLEOTIDE SEQUENCE</scope>
    <source>
        <strain evidence="9">CtFBb37</strain>
    </source>
</reference>
<evidence type="ECO:0000256" key="1">
    <source>
        <dbReference type="ARBA" id="ARBA00008857"/>
    </source>
</evidence>
<dbReference type="GO" id="GO:0044826">
    <property type="term" value="P:viral genome integration into host DNA"/>
    <property type="evidence" value="ECO:0007669"/>
    <property type="project" value="UniProtKB-KW"/>
</dbReference>
<protein>
    <recommendedName>
        <fullName evidence="2">Integrase</fullName>
    </recommendedName>
</protein>
<dbReference type="PROSITE" id="PS51898">
    <property type="entry name" value="TYR_RECOMBINASE"/>
    <property type="match status" value="1"/>
</dbReference>
<dbReference type="EMBL" id="BK057796">
    <property type="protein sequence ID" value="DAE92272.1"/>
    <property type="molecule type" value="Genomic_DNA"/>
</dbReference>
<accession>A0A8S5RRY7</accession>
<dbReference type="InterPro" id="IPR002104">
    <property type="entry name" value="Integrase_catalytic"/>
</dbReference>
<evidence type="ECO:0000256" key="7">
    <source>
        <dbReference type="ARBA" id="ARBA00023195"/>
    </source>
</evidence>
<keyword evidence="7" id="KW-1179">Viral genome integration</keyword>